<protein>
    <submittedName>
        <fullName evidence="1">Uncharacterized protein</fullName>
    </submittedName>
</protein>
<dbReference type="Proteomes" id="UP000724584">
    <property type="component" value="Unassembled WGS sequence"/>
</dbReference>
<proteinExistence type="predicted"/>
<dbReference type="EMBL" id="JAGIZQ010000006">
    <property type="protein sequence ID" value="KAH6622545.1"/>
    <property type="molecule type" value="Genomic_DNA"/>
</dbReference>
<accession>A0ACB7NWA2</accession>
<organism evidence="1 2">
    <name type="scientific">Chaetomium tenue</name>
    <dbReference type="NCBI Taxonomy" id="1854479"/>
    <lineage>
        <taxon>Eukaryota</taxon>
        <taxon>Fungi</taxon>
        <taxon>Dikarya</taxon>
        <taxon>Ascomycota</taxon>
        <taxon>Pezizomycotina</taxon>
        <taxon>Sordariomycetes</taxon>
        <taxon>Sordariomycetidae</taxon>
        <taxon>Sordariales</taxon>
        <taxon>Chaetomiaceae</taxon>
        <taxon>Chaetomium</taxon>
    </lineage>
</organism>
<gene>
    <name evidence="1" type="ORF">F5144DRAFT_614534</name>
</gene>
<sequence length="241" mass="26508">MVGVTPDSRASSSTCLLLASFTVVGLPVMTQFSIESNLRAHIRKHKLDGHPVSIKYRRIGANSVEDITAAAKFYSDIRRNVEGAGEPDGPPTIPIATPSKLREVQQSGVPTTTPRKKQQAPVKLGLPVTFARAGRPSRPKLAEMKRISNLGRQAKCQGCKTNKRAKCPPPTRPAEGEACEVWKLFKLHSCEEEEGEDKDKDEDEDEEIPPPSSTAMIWGLMRLLVVVVLAMVVRAVMMKRE</sequence>
<keyword evidence="2" id="KW-1185">Reference proteome</keyword>
<reference evidence="1 2" key="1">
    <citation type="journal article" date="2021" name="Nat. Commun.">
        <title>Genetic determinants of endophytism in the Arabidopsis root mycobiome.</title>
        <authorList>
            <person name="Mesny F."/>
            <person name="Miyauchi S."/>
            <person name="Thiergart T."/>
            <person name="Pickel B."/>
            <person name="Atanasova L."/>
            <person name="Karlsson M."/>
            <person name="Huettel B."/>
            <person name="Barry K.W."/>
            <person name="Haridas S."/>
            <person name="Chen C."/>
            <person name="Bauer D."/>
            <person name="Andreopoulos W."/>
            <person name="Pangilinan J."/>
            <person name="LaButti K."/>
            <person name="Riley R."/>
            <person name="Lipzen A."/>
            <person name="Clum A."/>
            <person name="Drula E."/>
            <person name="Henrissat B."/>
            <person name="Kohler A."/>
            <person name="Grigoriev I.V."/>
            <person name="Martin F.M."/>
            <person name="Hacquard S."/>
        </authorList>
    </citation>
    <scope>NUCLEOTIDE SEQUENCE [LARGE SCALE GENOMIC DNA]</scope>
    <source>
        <strain evidence="1 2">MPI-SDFR-AT-0079</strain>
    </source>
</reference>
<evidence type="ECO:0000313" key="2">
    <source>
        <dbReference type="Proteomes" id="UP000724584"/>
    </source>
</evidence>
<name>A0ACB7NWA2_9PEZI</name>
<evidence type="ECO:0000313" key="1">
    <source>
        <dbReference type="EMBL" id="KAH6622545.1"/>
    </source>
</evidence>
<comment type="caution">
    <text evidence="1">The sequence shown here is derived from an EMBL/GenBank/DDBJ whole genome shotgun (WGS) entry which is preliminary data.</text>
</comment>